<dbReference type="EMBL" id="LAZR01001014">
    <property type="protein sequence ID" value="KKN52537.1"/>
    <property type="molecule type" value="Genomic_DNA"/>
</dbReference>
<reference evidence="2" key="1">
    <citation type="journal article" date="2015" name="Nature">
        <title>Complex archaea that bridge the gap between prokaryotes and eukaryotes.</title>
        <authorList>
            <person name="Spang A."/>
            <person name="Saw J.H."/>
            <person name="Jorgensen S.L."/>
            <person name="Zaremba-Niedzwiedzka K."/>
            <person name="Martijn J."/>
            <person name="Lind A.E."/>
            <person name="van Eijk R."/>
            <person name="Schleper C."/>
            <person name="Guy L."/>
            <person name="Ettema T.J."/>
        </authorList>
    </citation>
    <scope>NUCLEOTIDE SEQUENCE</scope>
</reference>
<accession>A0A0F9RRS1</accession>
<dbReference type="AlphaFoldDB" id="A0A0F9RRS1"/>
<comment type="caution">
    <text evidence="2">The sequence shown here is derived from an EMBL/GenBank/DDBJ whole genome shotgun (WGS) entry which is preliminary data.</text>
</comment>
<protein>
    <submittedName>
        <fullName evidence="2">Uncharacterized protein</fullName>
    </submittedName>
</protein>
<organism evidence="2">
    <name type="scientific">marine sediment metagenome</name>
    <dbReference type="NCBI Taxonomy" id="412755"/>
    <lineage>
        <taxon>unclassified sequences</taxon>
        <taxon>metagenomes</taxon>
        <taxon>ecological metagenomes</taxon>
    </lineage>
</organism>
<evidence type="ECO:0000256" key="1">
    <source>
        <dbReference type="SAM" id="MobiDB-lite"/>
    </source>
</evidence>
<proteinExistence type="predicted"/>
<sequence length="105" mass="11827">MAKKKSAPIDEEGDEIPKGKIDEDGDEILDLEDWEDDLSDDIDYDLSKIKDDMLQDETEEEEVGMEIDDVVKMLRDVKCKPCPGLKSKPGCKIAHDHGCPKPKKP</sequence>
<evidence type="ECO:0000313" key="2">
    <source>
        <dbReference type="EMBL" id="KKN52537.1"/>
    </source>
</evidence>
<feature type="region of interest" description="Disordered" evidence="1">
    <location>
        <begin position="1"/>
        <end position="26"/>
    </location>
</feature>
<gene>
    <name evidence="2" type="ORF">LCGC14_0611460</name>
</gene>
<name>A0A0F9RRS1_9ZZZZ</name>